<accession>A0A5D4GTC2</accession>
<proteinExistence type="predicted"/>
<keyword evidence="1" id="KW-0812">Transmembrane</keyword>
<evidence type="ECO:0000313" key="3">
    <source>
        <dbReference type="Proteomes" id="UP000323258"/>
    </source>
</evidence>
<sequence length="75" mass="8722">MSRDDDRKTESRRIIGRVDAESEASMTRRVQNHMTGRDADENDWAELWGTRIGRWLGLALLIYLLWWLIDFAAGG</sequence>
<feature type="transmembrane region" description="Helical" evidence="1">
    <location>
        <begin position="52"/>
        <end position="69"/>
    </location>
</feature>
<name>A0A5D4GTC2_9HYPH</name>
<reference evidence="2 3" key="1">
    <citation type="submission" date="2019-08" db="EMBL/GenBank/DDBJ databases">
        <authorList>
            <person name="Seo Y.L."/>
        </authorList>
    </citation>
    <scope>NUCLEOTIDE SEQUENCE [LARGE SCALE GENOMIC DNA]</scope>
    <source>
        <strain evidence="2 3">MaA-C15</strain>
    </source>
</reference>
<keyword evidence="3" id="KW-1185">Reference proteome</keyword>
<gene>
    <name evidence="2" type="ORF">FY036_13620</name>
</gene>
<dbReference type="AlphaFoldDB" id="A0A5D4GTC2"/>
<reference evidence="2 3" key="2">
    <citation type="submission" date="2019-09" db="EMBL/GenBank/DDBJ databases">
        <title>Mesorhizobium sp. MaA-C15 isolated from Microcystis aeruginosa.</title>
        <authorList>
            <person name="Jeong S.E."/>
            <person name="Jin H.M."/>
            <person name="Jeon C.O."/>
        </authorList>
    </citation>
    <scope>NUCLEOTIDE SEQUENCE [LARGE SCALE GENOMIC DNA]</scope>
    <source>
        <strain evidence="2 3">MaA-C15</strain>
    </source>
</reference>
<evidence type="ECO:0000256" key="1">
    <source>
        <dbReference type="SAM" id="Phobius"/>
    </source>
</evidence>
<evidence type="ECO:0000313" key="2">
    <source>
        <dbReference type="EMBL" id="TYR31322.1"/>
    </source>
</evidence>
<comment type="caution">
    <text evidence="2">The sequence shown here is derived from an EMBL/GenBank/DDBJ whole genome shotgun (WGS) entry which is preliminary data.</text>
</comment>
<dbReference type="OrthoDB" id="8449218at2"/>
<dbReference type="Proteomes" id="UP000323258">
    <property type="component" value="Unassembled WGS sequence"/>
</dbReference>
<dbReference type="EMBL" id="VSZS01000064">
    <property type="protein sequence ID" value="TYR31322.1"/>
    <property type="molecule type" value="Genomic_DNA"/>
</dbReference>
<organism evidence="2 3">
    <name type="scientific">Neoaquamicrobium microcysteis</name>
    <dbReference type="NCBI Taxonomy" id="2682781"/>
    <lineage>
        <taxon>Bacteria</taxon>
        <taxon>Pseudomonadati</taxon>
        <taxon>Pseudomonadota</taxon>
        <taxon>Alphaproteobacteria</taxon>
        <taxon>Hyphomicrobiales</taxon>
        <taxon>Phyllobacteriaceae</taxon>
        <taxon>Neoaquamicrobium</taxon>
    </lineage>
</organism>
<protein>
    <submittedName>
        <fullName evidence="2">Uncharacterized protein</fullName>
    </submittedName>
</protein>
<keyword evidence="1" id="KW-1133">Transmembrane helix</keyword>
<keyword evidence="1" id="KW-0472">Membrane</keyword>
<dbReference type="RefSeq" id="WP_148915295.1">
    <property type="nucleotide sequence ID" value="NZ_VSZS01000064.1"/>
</dbReference>